<evidence type="ECO:0000313" key="4">
    <source>
        <dbReference type="Proteomes" id="UP000325286"/>
    </source>
</evidence>
<accession>A0A5B9QNN6</accession>
<organism evidence="3 4">
    <name type="scientific">Roseimaritima ulvae</name>
    <dbReference type="NCBI Taxonomy" id="980254"/>
    <lineage>
        <taxon>Bacteria</taxon>
        <taxon>Pseudomonadati</taxon>
        <taxon>Planctomycetota</taxon>
        <taxon>Planctomycetia</taxon>
        <taxon>Pirellulales</taxon>
        <taxon>Pirellulaceae</taxon>
        <taxon>Roseimaritima</taxon>
    </lineage>
</organism>
<name>A0A5B9QNN6_9BACT</name>
<dbReference type="AlphaFoldDB" id="A0A5B9QNN6"/>
<dbReference type="Proteomes" id="UP000325286">
    <property type="component" value="Chromosome"/>
</dbReference>
<evidence type="ECO:0000256" key="2">
    <source>
        <dbReference type="SAM" id="Phobius"/>
    </source>
</evidence>
<protein>
    <submittedName>
        <fullName evidence="3">Uncharacterized protein</fullName>
    </submittedName>
</protein>
<gene>
    <name evidence="3" type="ORF">UC8_27340</name>
</gene>
<keyword evidence="2" id="KW-1133">Transmembrane helix</keyword>
<evidence type="ECO:0000256" key="1">
    <source>
        <dbReference type="SAM" id="MobiDB-lite"/>
    </source>
</evidence>
<feature type="transmembrane region" description="Helical" evidence="2">
    <location>
        <begin position="12"/>
        <end position="37"/>
    </location>
</feature>
<evidence type="ECO:0000313" key="3">
    <source>
        <dbReference type="EMBL" id="QEG40717.1"/>
    </source>
</evidence>
<sequence>MASYDDLNNRQIFTVAILSAALTFITILACQVVYFALAERQEEEKLKQGQYTQGNSVLTSQSDSLNHYGVNEDTGQIQVPVDVVMTQFANQSDSDNKHESQSTDPSET</sequence>
<keyword evidence="2" id="KW-0812">Transmembrane</keyword>
<dbReference type="OrthoDB" id="283675at2"/>
<keyword evidence="2" id="KW-0472">Membrane</keyword>
<reference evidence="3 4" key="1">
    <citation type="submission" date="2019-08" db="EMBL/GenBank/DDBJ databases">
        <title>Deep-cultivation of Planctomycetes and their phenomic and genomic characterization uncovers novel biology.</title>
        <authorList>
            <person name="Wiegand S."/>
            <person name="Jogler M."/>
            <person name="Boedeker C."/>
            <person name="Pinto D."/>
            <person name="Vollmers J."/>
            <person name="Rivas-Marin E."/>
            <person name="Kohn T."/>
            <person name="Peeters S.H."/>
            <person name="Heuer A."/>
            <person name="Rast P."/>
            <person name="Oberbeckmann S."/>
            <person name="Bunk B."/>
            <person name="Jeske O."/>
            <person name="Meyerdierks A."/>
            <person name="Storesund J.E."/>
            <person name="Kallscheuer N."/>
            <person name="Luecker S."/>
            <person name="Lage O.M."/>
            <person name="Pohl T."/>
            <person name="Merkel B.J."/>
            <person name="Hornburger P."/>
            <person name="Mueller R.-W."/>
            <person name="Bruemmer F."/>
            <person name="Labrenz M."/>
            <person name="Spormann A.M."/>
            <person name="Op den Camp H."/>
            <person name="Overmann J."/>
            <person name="Amann R."/>
            <person name="Jetten M.S.M."/>
            <person name="Mascher T."/>
            <person name="Medema M.H."/>
            <person name="Devos D.P."/>
            <person name="Kaster A.-K."/>
            <person name="Ovreas L."/>
            <person name="Rohde M."/>
            <person name="Galperin M.Y."/>
            <person name="Jogler C."/>
        </authorList>
    </citation>
    <scope>NUCLEOTIDE SEQUENCE [LARGE SCALE GENOMIC DNA]</scope>
    <source>
        <strain evidence="3 4">UC8</strain>
    </source>
</reference>
<proteinExistence type="predicted"/>
<feature type="region of interest" description="Disordered" evidence="1">
    <location>
        <begin position="88"/>
        <end position="108"/>
    </location>
</feature>
<dbReference type="EMBL" id="CP042914">
    <property type="protein sequence ID" value="QEG40717.1"/>
    <property type="molecule type" value="Genomic_DNA"/>
</dbReference>
<dbReference type="RefSeq" id="WP_068132313.1">
    <property type="nucleotide sequence ID" value="NZ_CP042914.1"/>
</dbReference>
<dbReference type="KEGG" id="rul:UC8_27340"/>
<keyword evidence="4" id="KW-1185">Reference proteome</keyword>